<evidence type="ECO:0000313" key="3">
    <source>
        <dbReference type="EMBL" id="KAK4211500.1"/>
    </source>
</evidence>
<protein>
    <submittedName>
        <fullName evidence="3">Uncharacterized protein</fullName>
    </submittedName>
</protein>
<feature type="region of interest" description="Disordered" evidence="1">
    <location>
        <begin position="1"/>
        <end position="80"/>
    </location>
</feature>
<comment type="caution">
    <text evidence="3">The sequence shown here is derived from an EMBL/GenBank/DDBJ whole genome shotgun (WGS) entry which is preliminary data.</text>
</comment>
<feature type="transmembrane region" description="Helical" evidence="2">
    <location>
        <begin position="209"/>
        <end position="237"/>
    </location>
</feature>
<feature type="transmembrane region" description="Helical" evidence="2">
    <location>
        <begin position="133"/>
        <end position="154"/>
    </location>
</feature>
<evidence type="ECO:0000313" key="4">
    <source>
        <dbReference type="Proteomes" id="UP001301769"/>
    </source>
</evidence>
<gene>
    <name evidence="3" type="ORF">QBC37DRAFT_11867</name>
</gene>
<evidence type="ECO:0000256" key="2">
    <source>
        <dbReference type="SAM" id="Phobius"/>
    </source>
</evidence>
<feature type="transmembrane region" description="Helical" evidence="2">
    <location>
        <begin position="161"/>
        <end position="186"/>
    </location>
</feature>
<proteinExistence type="predicted"/>
<name>A0AAN6Y478_9PEZI</name>
<sequence>MITNRQSQILTPSGTYDPSRQRQSTQMLNIPLTPASISPSFGPRSPLSQAPAAPPPYQAEPTPSTLERSMTSLSGKTTKDARSLPFPRWFTLSTRGFLSLLELGMLGYGIFFLTKYASLADSEPSYDKNRHELAVATFGLAAALDISVIVVALLRRYGLWGYWMFVMLVDLCIAVMGVVAAVRIYMVHLEHGELAVEEHGMEWEDQAKVLGLGGLVCGVFHILASMGGCAGCCIVTYRQKERAWPPKFY</sequence>
<feature type="compositionally biased region" description="Polar residues" evidence="1">
    <location>
        <begin position="65"/>
        <end position="76"/>
    </location>
</feature>
<dbReference type="EMBL" id="MU858147">
    <property type="protein sequence ID" value="KAK4211500.1"/>
    <property type="molecule type" value="Genomic_DNA"/>
</dbReference>
<dbReference type="AlphaFoldDB" id="A0AAN6Y478"/>
<evidence type="ECO:0000256" key="1">
    <source>
        <dbReference type="SAM" id="MobiDB-lite"/>
    </source>
</evidence>
<feature type="transmembrane region" description="Helical" evidence="2">
    <location>
        <begin position="92"/>
        <end position="113"/>
    </location>
</feature>
<keyword evidence="2" id="KW-1133">Transmembrane helix</keyword>
<keyword evidence="4" id="KW-1185">Reference proteome</keyword>
<keyword evidence="2" id="KW-0812">Transmembrane</keyword>
<keyword evidence="2" id="KW-0472">Membrane</keyword>
<reference evidence="3" key="2">
    <citation type="submission" date="2023-05" db="EMBL/GenBank/DDBJ databases">
        <authorList>
            <consortium name="Lawrence Berkeley National Laboratory"/>
            <person name="Steindorff A."/>
            <person name="Hensen N."/>
            <person name="Bonometti L."/>
            <person name="Westerberg I."/>
            <person name="Brannstrom I.O."/>
            <person name="Guillou S."/>
            <person name="Cros-Aarteil S."/>
            <person name="Calhoun S."/>
            <person name="Haridas S."/>
            <person name="Kuo A."/>
            <person name="Mondo S."/>
            <person name="Pangilinan J."/>
            <person name="Riley R."/>
            <person name="Labutti K."/>
            <person name="Andreopoulos B."/>
            <person name="Lipzen A."/>
            <person name="Chen C."/>
            <person name="Yanf M."/>
            <person name="Daum C."/>
            <person name="Ng V."/>
            <person name="Clum A."/>
            <person name="Ohm R."/>
            <person name="Martin F."/>
            <person name="Silar P."/>
            <person name="Natvig D."/>
            <person name="Lalanne C."/>
            <person name="Gautier V."/>
            <person name="Ament-Velasquez S.L."/>
            <person name="Kruys A."/>
            <person name="Hutchinson M.I."/>
            <person name="Powell A.J."/>
            <person name="Barry K."/>
            <person name="Miller A.N."/>
            <person name="Grigoriev I.V."/>
            <person name="Debuchy R."/>
            <person name="Gladieux P."/>
            <person name="Thoren M.H."/>
            <person name="Johannesson H."/>
        </authorList>
    </citation>
    <scope>NUCLEOTIDE SEQUENCE</scope>
    <source>
        <strain evidence="3">PSN293</strain>
    </source>
</reference>
<reference evidence="3" key="1">
    <citation type="journal article" date="2023" name="Mol. Phylogenet. Evol.">
        <title>Genome-scale phylogeny and comparative genomics of the fungal order Sordariales.</title>
        <authorList>
            <person name="Hensen N."/>
            <person name="Bonometti L."/>
            <person name="Westerberg I."/>
            <person name="Brannstrom I.O."/>
            <person name="Guillou S."/>
            <person name="Cros-Aarteil S."/>
            <person name="Calhoun S."/>
            <person name="Haridas S."/>
            <person name="Kuo A."/>
            <person name="Mondo S."/>
            <person name="Pangilinan J."/>
            <person name="Riley R."/>
            <person name="LaButti K."/>
            <person name="Andreopoulos B."/>
            <person name="Lipzen A."/>
            <person name="Chen C."/>
            <person name="Yan M."/>
            <person name="Daum C."/>
            <person name="Ng V."/>
            <person name="Clum A."/>
            <person name="Steindorff A."/>
            <person name="Ohm R.A."/>
            <person name="Martin F."/>
            <person name="Silar P."/>
            <person name="Natvig D.O."/>
            <person name="Lalanne C."/>
            <person name="Gautier V."/>
            <person name="Ament-Velasquez S.L."/>
            <person name="Kruys A."/>
            <person name="Hutchinson M.I."/>
            <person name="Powell A.J."/>
            <person name="Barry K."/>
            <person name="Miller A.N."/>
            <person name="Grigoriev I.V."/>
            <person name="Debuchy R."/>
            <person name="Gladieux P."/>
            <person name="Hiltunen Thoren M."/>
            <person name="Johannesson H."/>
        </authorList>
    </citation>
    <scope>NUCLEOTIDE SEQUENCE</scope>
    <source>
        <strain evidence="3">PSN293</strain>
    </source>
</reference>
<dbReference type="Proteomes" id="UP001301769">
    <property type="component" value="Unassembled WGS sequence"/>
</dbReference>
<feature type="compositionally biased region" description="Polar residues" evidence="1">
    <location>
        <begin position="1"/>
        <end position="28"/>
    </location>
</feature>
<accession>A0AAN6Y478</accession>
<organism evidence="3 4">
    <name type="scientific">Rhypophila decipiens</name>
    <dbReference type="NCBI Taxonomy" id="261697"/>
    <lineage>
        <taxon>Eukaryota</taxon>
        <taxon>Fungi</taxon>
        <taxon>Dikarya</taxon>
        <taxon>Ascomycota</taxon>
        <taxon>Pezizomycotina</taxon>
        <taxon>Sordariomycetes</taxon>
        <taxon>Sordariomycetidae</taxon>
        <taxon>Sordariales</taxon>
        <taxon>Naviculisporaceae</taxon>
        <taxon>Rhypophila</taxon>
    </lineage>
</organism>